<proteinExistence type="inferred from homology"/>
<dbReference type="PANTHER" id="PTHR12668:SF43">
    <property type="entry name" value="TRANSMEMBRANE PROTEIN 14 HOMOLOG"/>
    <property type="match status" value="1"/>
</dbReference>
<gene>
    <name evidence="7" type="ORF">BOKJ2_LOCUS184</name>
</gene>
<dbReference type="GO" id="GO:0070453">
    <property type="term" value="P:regulation of heme biosynthetic process"/>
    <property type="evidence" value="ECO:0007669"/>
    <property type="project" value="TreeGrafter"/>
</dbReference>
<dbReference type="InterPro" id="IPR005349">
    <property type="entry name" value="TMEM14"/>
</dbReference>
<dbReference type="AlphaFoldDB" id="A0A811JQ86"/>
<dbReference type="OrthoDB" id="5620at2759"/>
<dbReference type="Proteomes" id="UP000783686">
    <property type="component" value="Unassembled WGS sequence"/>
</dbReference>
<comment type="subcellular location">
    <subcellularLocation>
        <location evidence="1">Membrane</location>
    </subcellularLocation>
</comment>
<keyword evidence="5 6" id="KW-0472">Membrane</keyword>
<sequence length="105" mass="10849">MQLDIDYIGLAYAVIVLLGGVVGFIKAGSGMSLAAGVISGIIAGFGALTSNFYVLTGVAVLLGGVMAFRFYKSGNFMPPGLIVILSLILLGRCIFAFVQQARASN</sequence>
<dbReference type="InterPro" id="IPR044890">
    <property type="entry name" value="TMEM14_sf"/>
</dbReference>
<comment type="similarity">
    <text evidence="2">Belongs to the TMEM14 family.</text>
</comment>
<dbReference type="Proteomes" id="UP000614601">
    <property type="component" value="Unassembled WGS sequence"/>
</dbReference>
<comment type="caution">
    <text evidence="7">The sequence shown here is derived from an EMBL/GenBank/DDBJ whole genome shotgun (WGS) entry which is preliminary data.</text>
</comment>
<evidence type="ECO:0000256" key="2">
    <source>
        <dbReference type="ARBA" id="ARBA00007590"/>
    </source>
</evidence>
<evidence type="ECO:0000256" key="3">
    <source>
        <dbReference type="ARBA" id="ARBA00022692"/>
    </source>
</evidence>
<feature type="transmembrane region" description="Helical" evidence="6">
    <location>
        <begin position="7"/>
        <end position="25"/>
    </location>
</feature>
<evidence type="ECO:0000256" key="4">
    <source>
        <dbReference type="ARBA" id="ARBA00022989"/>
    </source>
</evidence>
<evidence type="ECO:0000256" key="6">
    <source>
        <dbReference type="SAM" id="Phobius"/>
    </source>
</evidence>
<feature type="transmembrane region" description="Helical" evidence="6">
    <location>
        <begin position="53"/>
        <end position="71"/>
    </location>
</feature>
<keyword evidence="4 6" id="KW-1133">Transmembrane helix</keyword>
<dbReference type="EMBL" id="CAJFCW020000001">
    <property type="protein sequence ID" value="CAG9077716.1"/>
    <property type="molecule type" value="Genomic_DNA"/>
</dbReference>
<evidence type="ECO:0000313" key="8">
    <source>
        <dbReference type="Proteomes" id="UP000614601"/>
    </source>
</evidence>
<reference evidence="7" key="1">
    <citation type="submission" date="2020-09" db="EMBL/GenBank/DDBJ databases">
        <authorList>
            <person name="Kikuchi T."/>
        </authorList>
    </citation>
    <scope>NUCLEOTIDE SEQUENCE</scope>
    <source>
        <strain evidence="7">SH1</strain>
    </source>
</reference>
<keyword evidence="3 6" id="KW-0812">Transmembrane</keyword>
<evidence type="ECO:0000313" key="7">
    <source>
        <dbReference type="EMBL" id="CAD5205500.1"/>
    </source>
</evidence>
<dbReference type="GO" id="GO:0031966">
    <property type="term" value="C:mitochondrial membrane"/>
    <property type="evidence" value="ECO:0007669"/>
    <property type="project" value="TreeGrafter"/>
</dbReference>
<name>A0A811JQ86_9BILA</name>
<keyword evidence="8" id="KW-1185">Reference proteome</keyword>
<dbReference type="Pfam" id="PF03647">
    <property type="entry name" value="Tmemb_14"/>
    <property type="match status" value="1"/>
</dbReference>
<evidence type="ECO:0008006" key="9">
    <source>
        <dbReference type="Google" id="ProtNLM"/>
    </source>
</evidence>
<feature type="transmembrane region" description="Helical" evidence="6">
    <location>
        <begin position="77"/>
        <end position="98"/>
    </location>
</feature>
<protein>
    <recommendedName>
        <fullName evidence="9">Transmembrane protein 14C</fullName>
    </recommendedName>
</protein>
<dbReference type="PANTHER" id="PTHR12668">
    <property type="entry name" value="TRANSMEMBRANE PROTEIN 14, 15"/>
    <property type="match status" value="1"/>
</dbReference>
<dbReference type="Gene3D" id="1.10.10.1740">
    <property type="entry name" value="Transmembrane protein 14-like"/>
    <property type="match status" value="1"/>
</dbReference>
<evidence type="ECO:0000256" key="5">
    <source>
        <dbReference type="ARBA" id="ARBA00023136"/>
    </source>
</evidence>
<organism evidence="7 8">
    <name type="scientific">Bursaphelenchus okinawaensis</name>
    <dbReference type="NCBI Taxonomy" id="465554"/>
    <lineage>
        <taxon>Eukaryota</taxon>
        <taxon>Metazoa</taxon>
        <taxon>Ecdysozoa</taxon>
        <taxon>Nematoda</taxon>
        <taxon>Chromadorea</taxon>
        <taxon>Rhabditida</taxon>
        <taxon>Tylenchina</taxon>
        <taxon>Tylenchomorpha</taxon>
        <taxon>Aphelenchoidea</taxon>
        <taxon>Aphelenchoididae</taxon>
        <taxon>Bursaphelenchus</taxon>
    </lineage>
</organism>
<accession>A0A811JQ86</accession>
<dbReference type="EMBL" id="CAJFDH010000001">
    <property type="protein sequence ID" value="CAD5205500.1"/>
    <property type="molecule type" value="Genomic_DNA"/>
</dbReference>
<evidence type="ECO:0000256" key="1">
    <source>
        <dbReference type="ARBA" id="ARBA00004370"/>
    </source>
</evidence>
<feature type="transmembrane region" description="Helical" evidence="6">
    <location>
        <begin position="31"/>
        <end position="48"/>
    </location>
</feature>